<evidence type="ECO:0000259" key="1">
    <source>
        <dbReference type="PROSITE" id="PS51379"/>
    </source>
</evidence>
<dbReference type="RefSeq" id="WP_090057415.1">
    <property type="nucleotide sequence ID" value="NZ_FORH01000001.1"/>
</dbReference>
<proteinExistence type="predicted"/>
<evidence type="ECO:0000313" key="3">
    <source>
        <dbReference type="Proteomes" id="UP000199630"/>
    </source>
</evidence>
<feature type="domain" description="4Fe-4S ferredoxin-type" evidence="1">
    <location>
        <begin position="126"/>
        <end position="155"/>
    </location>
</feature>
<dbReference type="InterPro" id="IPR017896">
    <property type="entry name" value="4Fe4S_Fe-S-bd"/>
</dbReference>
<dbReference type="STRING" id="588602.SAMN04487991_0726"/>
<evidence type="ECO:0000313" key="2">
    <source>
        <dbReference type="EMBL" id="SFI73170.1"/>
    </source>
</evidence>
<sequence>MIESLNTALRNEHLFVSATLRENGETIYLISPDEPGFWAHVTASAEFADGERHPLDRWSARVIDPLAKAHGGRALYPFGEPRTSFVPLILGSGQAFSSPIFFMVHARMGLMASYRGAIAVPGDHALLPEVSSPCLGCAAPCLAACPIGAFSEDGYDVKACYAYLDGGQGDGCSSGGCLSRRACPVNAGYDRLPEQSAWHMRQRHIR</sequence>
<name>A0A1I3KLE8_9RHOB</name>
<protein>
    <recommendedName>
        <fullName evidence="1">4Fe-4S ferredoxin-type domain-containing protein</fullName>
    </recommendedName>
</protein>
<dbReference type="Proteomes" id="UP000199630">
    <property type="component" value="Unassembled WGS sequence"/>
</dbReference>
<dbReference type="PROSITE" id="PS51379">
    <property type="entry name" value="4FE4S_FER_2"/>
    <property type="match status" value="1"/>
</dbReference>
<organism evidence="2 3">
    <name type="scientific">Celeribacter neptunius</name>
    <dbReference type="NCBI Taxonomy" id="588602"/>
    <lineage>
        <taxon>Bacteria</taxon>
        <taxon>Pseudomonadati</taxon>
        <taxon>Pseudomonadota</taxon>
        <taxon>Alphaproteobacteria</taxon>
        <taxon>Rhodobacterales</taxon>
        <taxon>Roseobacteraceae</taxon>
        <taxon>Celeribacter</taxon>
    </lineage>
</organism>
<accession>A0A1I3KLE8</accession>
<gene>
    <name evidence="2" type="ORF">SAMN04487991_0726</name>
</gene>
<dbReference type="EMBL" id="FORH01000001">
    <property type="protein sequence ID" value="SFI73170.1"/>
    <property type="molecule type" value="Genomic_DNA"/>
</dbReference>
<reference evidence="3" key="1">
    <citation type="submission" date="2016-10" db="EMBL/GenBank/DDBJ databases">
        <authorList>
            <person name="Varghese N."/>
            <person name="Submissions S."/>
        </authorList>
    </citation>
    <scope>NUCLEOTIDE SEQUENCE [LARGE SCALE GENOMIC DNA]</scope>
    <source>
        <strain evidence="3">DSM 26471</strain>
    </source>
</reference>
<dbReference type="AlphaFoldDB" id="A0A1I3KLE8"/>
<dbReference type="OrthoDB" id="8279740at2"/>
<keyword evidence="3" id="KW-1185">Reference proteome</keyword>